<dbReference type="EMBL" id="MGFH01000135">
    <property type="protein sequence ID" value="OGM04799.1"/>
    <property type="molecule type" value="Genomic_DNA"/>
</dbReference>
<dbReference type="GO" id="GO:0016740">
    <property type="term" value="F:transferase activity"/>
    <property type="evidence" value="ECO:0007669"/>
    <property type="project" value="UniProtKB-KW"/>
</dbReference>
<dbReference type="InterPro" id="IPR029044">
    <property type="entry name" value="Nucleotide-diphossugar_trans"/>
</dbReference>
<reference evidence="2 3" key="1">
    <citation type="journal article" date="2016" name="Nat. Commun.">
        <title>Thousands of microbial genomes shed light on interconnected biogeochemical processes in an aquifer system.</title>
        <authorList>
            <person name="Anantharaman K."/>
            <person name="Brown C.T."/>
            <person name="Hug L.A."/>
            <person name="Sharon I."/>
            <person name="Castelle C.J."/>
            <person name="Probst A.J."/>
            <person name="Thomas B.C."/>
            <person name="Singh A."/>
            <person name="Wilkins M.J."/>
            <person name="Karaoz U."/>
            <person name="Brodie E.L."/>
            <person name="Williams K.H."/>
            <person name="Hubbard S.S."/>
            <person name="Banfield J.F."/>
        </authorList>
    </citation>
    <scope>NUCLEOTIDE SEQUENCE [LARGE SCALE GENOMIC DNA]</scope>
</reference>
<dbReference type="InterPro" id="IPR001173">
    <property type="entry name" value="Glyco_trans_2-like"/>
</dbReference>
<comment type="caution">
    <text evidence="2">The sequence shown here is derived from an EMBL/GenBank/DDBJ whole genome shotgun (WGS) entry which is preliminary data.</text>
</comment>
<dbReference type="PANTHER" id="PTHR48090">
    <property type="entry name" value="UNDECAPRENYL-PHOSPHATE 4-DEOXY-4-FORMAMIDO-L-ARABINOSE TRANSFERASE-RELATED"/>
    <property type="match status" value="1"/>
</dbReference>
<dbReference type="STRING" id="1817813.A2008_00545"/>
<evidence type="ECO:0000313" key="2">
    <source>
        <dbReference type="EMBL" id="OGM04799.1"/>
    </source>
</evidence>
<evidence type="ECO:0000259" key="1">
    <source>
        <dbReference type="Pfam" id="PF00535"/>
    </source>
</evidence>
<keyword evidence="2" id="KW-0808">Transferase</keyword>
<proteinExistence type="predicted"/>
<dbReference type="Gene3D" id="3.90.550.10">
    <property type="entry name" value="Spore Coat Polysaccharide Biosynthesis Protein SpsA, Chain A"/>
    <property type="match status" value="1"/>
</dbReference>
<dbReference type="Proteomes" id="UP000178735">
    <property type="component" value="Unassembled WGS sequence"/>
</dbReference>
<name>A0A1F7WQQ8_9BACT</name>
<gene>
    <name evidence="2" type="ORF">A2008_00545</name>
</gene>
<accession>A0A1F7WQQ8</accession>
<dbReference type="Pfam" id="PF00535">
    <property type="entry name" value="Glycos_transf_2"/>
    <property type="match status" value="1"/>
</dbReference>
<dbReference type="CDD" id="cd04179">
    <property type="entry name" value="DPM_DPG-synthase_like"/>
    <property type="match status" value="1"/>
</dbReference>
<dbReference type="SUPFAM" id="SSF53448">
    <property type="entry name" value="Nucleotide-diphospho-sugar transferases"/>
    <property type="match status" value="1"/>
</dbReference>
<dbReference type="InterPro" id="IPR050256">
    <property type="entry name" value="Glycosyltransferase_2"/>
</dbReference>
<protein>
    <submittedName>
        <fullName evidence="2">Glycosyl transferase family 2</fullName>
    </submittedName>
</protein>
<evidence type="ECO:0000313" key="3">
    <source>
        <dbReference type="Proteomes" id="UP000178735"/>
    </source>
</evidence>
<organism evidence="2 3">
    <name type="scientific">Candidatus Wallbacteria bacterium GWC2_49_35</name>
    <dbReference type="NCBI Taxonomy" id="1817813"/>
    <lineage>
        <taxon>Bacteria</taxon>
        <taxon>Candidatus Walliibacteriota</taxon>
    </lineage>
</organism>
<sequence length="246" mass="27763">MPKIPDICVVMPAYNAERTLIQTYNDIPKDIVKKIILVDDKSHDETVKVARDLGLIIFEHPVNTGYGGNQKTCYTMALEHGAGIVVMLHPDYQYDPKIMAKMVRPIIDGKADIVLGSRMLDGSALPGGMPLYKYAANKFLTWCENKVLGLDLSEYHTGYRAYSRKVLETLPFMKNSDNFVFDQEFLVQAVYFDFKIAEVACPCKYMDDASSISFKNSTVYGLSTLQTLARYAAHKLCLKKSRFLES</sequence>
<dbReference type="PANTHER" id="PTHR48090:SF7">
    <property type="entry name" value="RFBJ PROTEIN"/>
    <property type="match status" value="1"/>
</dbReference>
<feature type="domain" description="Glycosyltransferase 2-like" evidence="1">
    <location>
        <begin position="8"/>
        <end position="169"/>
    </location>
</feature>
<dbReference type="AlphaFoldDB" id="A0A1F7WQQ8"/>